<feature type="domain" description="DUF6534" evidence="2">
    <location>
        <begin position="180"/>
        <end position="266"/>
    </location>
</feature>
<feature type="transmembrane region" description="Helical" evidence="1">
    <location>
        <begin position="216"/>
        <end position="237"/>
    </location>
</feature>
<keyword evidence="4" id="KW-1185">Reference proteome</keyword>
<dbReference type="EMBL" id="JAUEPU010000016">
    <property type="protein sequence ID" value="KAK0496119.1"/>
    <property type="molecule type" value="Genomic_DNA"/>
</dbReference>
<dbReference type="Proteomes" id="UP001175228">
    <property type="component" value="Unassembled WGS sequence"/>
</dbReference>
<evidence type="ECO:0000313" key="4">
    <source>
        <dbReference type="Proteomes" id="UP001175228"/>
    </source>
</evidence>
<keyword evidence="1" id="KW-1133">Transmembrane helix</keyword>
<comment type="caution">
    <text evidence="3">The sequence shown here is derived from an EMBL/GenBank/DDBJ whole genome shotgun (WGS) entry which is preliminary data.</text>
</comment>
<accession>A0AA39Q5C8</accession>
<feature type="transmembrane region" description="Helical" evidence="1">
    <location>
        <begin position="84"/>
        <end position="106"/>
    </location>
</feature>
<dbReference type="PANTHER" id="PTHR40465:SF1">
    <property type="entry name" value="DUF6534 DOMAIN-CONTAINING PROTEIN"/>
    <property type="match status" value="1"/>
</dbReference>
<evidence type="ECO:0000259" key="2">
    <source>
        <dbReference type="Pfam" id="PF20152"/>
    </source>
</evidence>
<evidence type="ECO:0000256" key="1">
    <source>
        <dbReference type="SAM" id="Phobius"/>
    </source>
</evidence>
<organism evidence="3 4">
    <name type="scientific">Armillaria luteobubalina</name>
    <dbReference type="NCBI Taxonomy" id="153913"/>
    <lineage>
        <taxon>Eukaryota</taxon>
        <taxon>Fungi</taxon>
        <taxon>Dikarya</taxon>
        <taxon>Basidiomycota</taxon>
        <taxon>Agaricomycotina</taxon>
        <taxon>Agaricomycetes</taxon>
        <taxon>Agaricomycetidae</taxon>
        <taxon>Agaricales</taxon>
        <taxon>Marasmiineae</taxon>
        <taxon>Physalacriaceae</taxon>
        <taxon>Armillaria</taxon>
    </lineage>
</organism>
<dbReference type="AlphaFoldDB" id="A0AA39Q5C8"/>
<feature type="transmembrane region" description="Helical" evidence="1">
    <location>
        <begin position="172"/>
        <end position="195"/>
    </location>
</feature>
<gene>
    <name evidence="3" type="ORF">EDD18DRAFT_232308</name>
</gene>
<dbReference type="InterPro" id="IPR045339">
    <property type="entry name" value="DUF6534"/>
</dbReference>
<keyword evidence="1" id="KW-0472">Membrane</keyword>
<dbReference type="Pfam" id="PF20152">
    <property type="entry name" value="DUF6534"/>
    <property type="match status" value="1"/>
</dbReference>
<dbReference type="PANTHER" id="PTHR40465">
    <property type="entry name" value="CHROMOSOME 1, WHOLE GENOME SHOTGUN SEQUENCE"/>
    <property type="match status" value="1"/>
</dbReference>
<protein>
    <recommendedName>
        <fullName evidence="2">DUF6534 domain-containing protein</fullName>
    </recommendedName>
</protein>
<name>A0AA39Q5C8_9AGAR</name>
<reference evidence="3" key="1">
    <citation type="submission" date="2023-06" db="EMBL/GenBank/DDBJ databases">
        <authorList>
            <consortium name="Lawrence Berkeley National Laboratory"/>
            <person name="Ahrendt S."/>
            <person name="Sahu N."/>
            <person name="Indic B."/>
            <person name="Wong-Bajracharya J."/>
            <person name="Merenyi Z."/>
            <person name="Ke H.-M."/>
            <person name="Monk M."/>
            <person name="Kocsube S."/>
            <person name="Drula E."/>
            <person name="Lipzen A."/>
            <person name="Balint B."/>
            <person name="Henrissat B."/>
            <person name="Andreopoulos B."/>
            <person name="Martin F.M."/>
            <person name="Harder C.B."/>
            <person name="Rigling D."/>
            <person name="Ford K.L."/>
            <person name="Foster G.D."/>
            <person name="Pangilinan J."/>
            <person name="Papanicolaou A."/>
            <person name="Barry K."/>
            <person name="LaButti K."/>
            <person name="Viragh M."/>
            <person name="Koriabine M."/>
            <person name="Yan M."/>
            <person name="Riley R."/>
            <person name="Champramary S."/>
            <person name="Plett K.L."/>
            <person name="Tsai I.J."/>
            <person name="Slot J."/>
            <person name="Sipos G."/>
            <person name="Plett J."/>
            <person name="Nagy L.G."/>
            <person name="Grigoriev I.V."/>
        </authorList>
    </citation>
    <scope>NUCLEOTIDE SEQUENCE</scope>
    <source>
        <strain evidence="3">HWK02</strain>
    </source>
</reference>
<keyword evidence="1" id="KW-0812">Transmembrane</keyword>
<feature type="transmembrane region" description="Helical" evidence="1">
    <location>
        <begin position="243"/>
        <end position="262"/>
    </location>
</feature>
<feature type="transmembrane region" description="Helical" evidence="1">
    <location>
        <begin position="14"/>
        <end position="35"/>
    </location>
</feature>
<feature type="transmembrane region" description="Helical" evidence="1">
    <location>
        <begin position="118"/>
        <end position="139"/>
    </location>
</feature>
<sequence>MSDSSLVELTGPMLLGHFFNWGLYGALSVQVYIYYFAFPKDRQWTKCFVLFIYAIELLQTFLATRDAFRTFASHWGDKTDLDHLGLLWLSVPVMGSIISCTAHLFFGWRVYAMSGKAWITGIILTLTLVQGGAGIWTAVIGHEYGLFSDVQKLMFKPILVGYFSSPPKGTHYVQVMLGGSTLCDVIIAGSMLYYLKKSTSGYNPYSAPLYKFVRMVVQSGALCATISVLYIVLFCVYRDNNIHMAPALALSKLYSNCLLAILNSRTRYTTGNGDVGFTSTNLVLSSWHVNTSVASSSRPISRARFDSTRIPNRIKGDSETIVTVPSKESVGAVVITKPESSYGSHFS</sequence>
<proteinExistence type="predicted"/>
<feature type="transmembrane region" description="Helical" evidence="1">
    <location>
        <begin position="47"/>
        <end position="64"/>
    </location>
</feature>
<evidence type="ECO:0000313" key="3">
    <source>
        <dbReference type="EMBL" id="KAK0496119.1"/>
    </source>
</evidence>